<evidence type="ECO:0000313" key="4">
    <source>
        <dbReference type="Proteomes" id="UP000548771"/>
    </source>
</evidence>
<reference evidence="2" key="4">
    <citation type="submission" date="2020-07" db="EMBL/GenBank/DDBJ databases">
        <authorList>
            <person name="Pothier F. J."/>
        </authorList>
    </citation>
    <scope>NUCLEOTIDE SEQUENCE</scope>
    <source>
        <strain evidence="2">CFBP 2533</strain>
    </source>
</reference>
<gene>
    <name evidence="2" type="ORF">CFBP2533_04980</name>
    <name evidence="3" type="ORF">E1J24_15480</name>
</gene>
<sequence length="142" mass="15169">MYRESLVMVVALAAMAGNAAAATDINKSCPDLHSARIAKSKSVEGDTYTTISTSNGNPWIGVNPPEADDVEPRELTFTSVSILSDEHLIACDYAGPGLSGLRMSLKLKKVAQPVGASWVQDPNLSNVSICSDKDRKRCAFKL</sequence>
<reference evidence="4" key="2">
    <citation type="journal article" date="2020" name="Syst. Appl. Microbiol.">
        <title>Clarifying the taxonomy of the causal agent of bacterial leaf spot of lettuce through a polyphasic approach reveals that Xanthomonas cynarae Trebaol et al. 2000 emend. Timilsina et al. 2019 is a later heterotypic synonym of Xanthomonas hortorum Vauterin et al. 1995.</title>
        <authorList>
            <person name="Moriniere L."/>
            <person name="Burlet A."/>
            <person name="Rosenthal E.R."/>
            <person name="Nesme X."/>
            <person name="Portier P."/>
            <person name="Bull C.T."/>
            <person name="Lavire C."/>
            <person name="Fischer-Le Saux M."/>
            <person name="Bertolla F."/>
        </authorList>
    </citation>
    <scope>NUCLEOTIDE SEQUENCE [LARGE SCALE GENOMIC DNA]</scope>
    <source>
        <strain evidence="4">CFBP2533</strain>
    </source>
</reference>
<organism evidence="2">
    <name type="scientific">Xanthomonas hortorum pv. pelargonii</name>
    <dbReference type="NCBI Taxonomy" id="453602"/>
    <lineage>
        <taxon>Bacteria</taxon>
        <taxon>Pseudomonadati</taxon>
        <taxon>Pseudomonadota</taxon>
        <taxon>Gammaproteobacteria</taxon>
        <taxon>Lysobacterales</taxon>
        <taxon>Lysobacteraceae</taxon>
        <taxon>Xanthomonas</taxon>
    </lineage>
</organism>
<dbReference type="Proteomes" id="UP000548771">
    <property type="component" value="Unassembled WGS sequence"/>
</dbReference>
<proteinExistence type="predicted"/>
<name>A0A6V7BR65_9XANT</name>
<feature type="signal peptide" evidence="1">
    <location>
        <begin position="1"/>
        <end position="21"/>
    </location>
</feature>
<accession>A0A6V7BR65</accession>
<keyword evidence="1" id="KW-0732">Signal</keyword>
<dbReference type="EMBL" id="LR828261">
    <property type="protein sequence ID" value="CAD0303888.1"/>
    <property type="molecule type" value="Genomic_DNA"/>
</dbReference>
<dbReference type="EMBL" id="LR828261">
    <property type="protein sequence ID" value="CAD0303897.1"/>
    <property type="molecule type" value="Genomic_DNA"/>
</dbReference>
<reference evidence="3" key="1">
    <citation type="submission" date="2019-03" db="EMBL/GenBank/DDBJ databases">
        <authorList>
            <person name="Moriniere L."/>
            <person name="Burlet A."/>
            <person name="Rosenthal E."/>
            <person name="Portier P."/>
            <person name="Lavire C."/>
            <person name="Nesme X."/>
            <person name="Bull C.T."/>
            <person name="Le Saux M."/>
            <person name="Bertolla F."/>
        </authorList>
    </citation>
    <scope>NUCLEOTIDE SEQUENCE</scope>
    <source>
        <strain evidence="3">CFBP2533</strain>
    </source>
</reference>
<dbReference type="AlphaFoldDB" id="A0A6V7BR65"/>
<evidence type="ECO:0000313" key="3">
    <source>
        <dbReference type="EMBL" id="NMI23209.1"/>
    </source>
</evidence>
<dbReference type="EMBL" id="SMDX01000021">
    <property type="protein sequence ID" value="NMI23209.1"/>
    <property type="molecule type" value="Genomic_DNA"/>
</dbReference>
<dbReference type="RefSeq" id="WP_168959098.1">
    <property type="nucleotide sequence ID" value="NZ_CP103838.1"/>
</dbReference>
<protein>
    <submittedName>
        <fullName evidence="3">DUF3757 domain-containing protein</fullName>
    </submittedName>
</protein>
<reference evidence="3" key="3">
    <citation type="journal article" date="2020" name="Syst. Appl. Microbiol.">
        <title>Clarifying the taxonomy of the causal agent of bacterial leaf spot of lettuce through a polyphasic approach reveals that Xanthomonas cynarae Trebaol et al. 2000 emend. Timilsina et al. 2019 is a later heterotypic synonym of Xanthomonas hortorum Vauterin et al. 1995.</title>
        <authorList>
            <person name="Moriniere L."/>
            <person name="Burlet A."/>
            <person name="Rosenthal E.R."/>
            <person name="Nesme X."/>
            <person name="Portier P."/>
            <person name="Bull C.T."/>
            <person name="Lavire C."/>
            <person name="Fischer-Le Saux M."/>
            <person name="Bertolla F."/>
        </authorList>
    </citation>
    <scope>NUCLEOTIDE SEQUENCE</scope>
    <source>
        <strain evidence="3">CFBP2533</strain>
    </source>
</reference>
<feature type="chain" id="PRO_5042750246" evidence="1">
    <location>
        <begin position="22"/>
        <end position="142"/>
    </location>
</feature>
<evidence type="ECO:0000313" key="2">
    <source>
        <dbReference type="EMBL" id="CAD0303897.1"/>
    </source>
</evidence>
<evidence type="ECO:0000256" key="1">
    <source>
        <dbReference type="SAM" id="SignalP"/>
    </source>
</evidence>